<accession>A0A813Q5M7</accession>
<dbReference type="Proteomes" id="UP000681722">
    <property type="component" value="Unassembled WGS sequence"/>
</dbReference>
<dbReference type="PANTHER" id="PTHR19871:SF14">
    <property type="entry name" value="DUF4062 DOMAIN-CONTAINING PROTEIN"/>
    <property type="match status" value="1"/>
</dbReference>
<proteinExistence type="predicted"/>
<sequence length="463" mass="53905">MVSGTNPSDTFSNVIQGKVGSGYNLPKYPWAQIKILLICNKDEFDDERHMLLTETLPKLQQYFLAQGLYVLFNDINLNWHFDFAQNPYHVLRLMKEIQDCYHTSSGLFLLTFVGNKYGNLVLPVELSTTDFNNIKNLAIDLGKDFKLLENWYILDDKVSPSIYKLKNPDDEYNHILCSVNDNQEWQNVYTSLIEIFTQILYEMPPKDVKEKINTKTKQEINSLQDIQLLSGVETLFNFGLKQSTSGCMCIIRQFDGLTEKNKGCEVYLDIINNKIDKIRQDKLKKFRDMINTKLDDENRQLLNLNWKDNGFQIDDSEHQRYLRTLNAAIFLRIKVIVDDYLSSTTTTVFIPDLKFHEYLLYDETLTHLYHYQSYVNQTYLGFDSLLEKIKRITLNANKNEHYPLMILGTRASGKTLLCTKIVQNILSQLGGSKNVYLIVRYYNLTNSSRNINELLLSICSQLN</sequence>
<name>A0A813Q5M7_9BILA</name>
<dbReference type="InterPro" id="IPR052752">
    <property type="entry name" value="NACHT-WD_repeat"/>
</dbReference>
<organism evidence="1 3">
    <name type="scientific">Didymodactylos carnosus</name>
    <dbReference type="NCBI Taxonomy" id="1234261"/>
    <lineage>
        <taxon>Eukaryota</taxon>
        <taxon>Metazoa</taxon>
        <taxon>Spiralia</taxon>
        <taxon>Gnathifera</taxon>
        <taxon>Rotifera</taxon>
        <taxon>Eurotatoria</taxon>
        <taxon>Bdelloidea</taxon>
        <taxon>Philodinida</taxon>
        <taxon>Philodinidae</taxon>
        <taxon>Didymodactylos</taxon>
    </lineage>
</organism>
<protein>
    <submittedName>
        <fullName evidence="1">Uncharacterized protein</fullName>
    </submittedName>
</protein>
<dbReference type="OrthoDB" id="2325716at2759"/>
<dbReference type="EMBL" id="CAJNOQ010000134">
    <property type="protein sequence ID" value="CAF0762315.1"/>
    <property type="molecule type" value="Genomic_DNA"/>
</dbReference>
<comment type="caution">
    <text evidence="1">The sequence shown here is derived from an EMBL/GenBank/DDBJ whole genome shotgun (WGS) entry which is preliminary data.</text>
</comment>
<gene>
    <name evidence="1" type="ORF">GPM918_LOCUS1457</name>
    <name evidence="2" type="ORF">SRO942_LOCUS1457</name>
</gene>
<reference evidence="1" key="1">
    <citation type="submission" date="2021-02" db="EMBL/GenBank/DDBJ databases">
        <authorList>
            <person name="Nowell W R."/>
        </authorList>
    </citation>
    <scope>NUCLEOTIDE SEQUENCE</scope>
</reference>
<dbReference type="PANTHER" id="PTHR19871">
    <property type="entry name" value="BETA TRANSDUCIN-RELATED PROTEIN"/>
    <property type="match status" value="1"/>
</dbReference>
<keyword evidence="3" id="KW-1185">Reference proteome</keyword>
<evidence type="ECO:0000313" key="2">
    <source>
        <dbReference type="EMBL" id="CAF3543354.1"/>
    </source>
</evidence>
<dbReference type="AlphaFoldDB" id="A0A813Q5M7"/>
<dbReference type="EMBL" id="CAJOBC010000134">
    <property type="protein sequence ID" value="CAF3543354.1"/>
    <property type="molecule type" value="Genomic_DNA"/>
</dbReference>
<dbReference type="Proteomes" id="UP000663829">
    <property type="component" value="Unassembled WGS sequence"/>
</dbReference>
<feature type="non-terminal residue" evidence="1">
    <location>
        <position position="1"/>
    </location>
</feature>
<evidence type="ECO:0000313" key="3">
    <source>
        <dbReference type="Proteomes" id="UP000663829"/>
    </source>
</evidence>
<evidence type="ECO:0000313" key="1">
    <source>
        <dbReference type="EMBL" id="CAF0762315.1"/>
    </source>
</evidence>